<dbReference type="InterPro" id="IPR035965">
    <property type="entry name" value="PAS-like_dom_sf"/>
</dbReference>
<dbReference type="CDD" id="cd00130">
    <property type="entry name" value="PAS"/>
    <property type="match status" value="2"/>
</dbReference>
<dbReference type="InterPro" id="IPR051310">
    <property type="entry name" value="MCP_chemotaxis"/>
</dbReference>
<protein>
    <submittedName>
        <fullName evidence="8">Methyl-accepting chemotaxis protein</fullName>
    </submittedName>
</protein>
<dbReference type="SMART" id="SM00086">
    <property type="entry name" value="PAC"/>
    <property type="match status" value="2"/>
</dbReference>
<dbReference type="SMART" id="SM00304">
    <property type="entry name" value="HAMP"/>
    <property type="match status" value="1"/>
</dbReference>
<dbReference type="NCBIfam" id="TIGR00229">
    <property type="entry name" value="sensory_box"/>
    <property type="match status" value="2"/>
</dbReference>
<feature type="domain" description="Methyl-accepting transducer" evidence="5">
    <location>
        <begin position="307"/>
        <end position="536"/>
    </location>
</feature>
<keyword evidence="2" id="KW-0145">Chemotaxis</keyword>
<dbReference type="FunFam" id="1.10.287.950:FF:000001">
    <property type="entry name" value="Methyl-accepting chemotaxis sensory transducer"/>
    <property type="match status" value="1"/>
</dbReference>
<dbReference type="InterPro" id="IPR000014">
    <property type="entry name" value="PAS"/>
</dbReference>
<dbReference type="Pfam" id="PF08448">
    <property type="entry name" value="PAS_4"/>
    <property type="match status" value="2"/>
</dbReference>
<dbReference type="Gene3D" id="1.10.287.950">
    <property type="entry name" value="Methyl-accepting chemotaxis protein"/>
    <property type="match status" value="1"/>
</dbReference>
<dbReference type="GO" id="GO:0016020">
    <property type="term" value="C:membrane"/>
    <property type="evidence" value="ECO:0007669"/>
    <property type="project" value="UniProtKB-SubCell"/>
</dbReference>
<evidence type="ECO:0000256" key="1">
    <source>
        <dbReference type="ARBA" id="ARBA00004370"/>
    </source>
</evidence>
<dbReference type="PANTHER" id="PTHR43531:SF11">
    <property type="entry name" value="METHYL-ACCEPTING CHEMOTAXIS PROTEIN 3"/>
    <property type="match status" value="1"/>
</dbReference>
<evidence type="ECO:0000256" key="3">
    <source>
        <dbReference type="ARBA" id="ARBA00029447"/>
    </source>
</evidence>
<keyword evidence="4" id="KW-0807">Transducer</keyword>
<evidence type="ECO:0000259" key="5">
    <source>
        <dbReference type="PROSITE" id="PS50111"/>
    </source>
</evidence>
<dbReference type="AlphaFoldDB" id="A0A840WSN8"/>
<dbReference type="SMART" id="SM00283">
    <property type="entry name" value="MA"/>
    <property type="match status" value="1"/>
</dbReference>
<dbReference type="InterPro" id="IPR004089">
    <property type="entry name" value="MCPsignal_dom"/>
</dbReference>
<dbReference type="InterPro" id="IPR003660">
    <property type="entry name" value="HAMP_dom"/>
</dbReference>
<dbReference type="SUPFAM" id="SSF58104">
    <property type="entry name" value="Methyl-accepting chemotaxis protein (MCP) signaling domain"/>
    <property type="match status" value="1"/>
</dbReference>
<organism evidence="8 9">
    <name type="scientific">Rubricella aquisinus</name>
    <dbReference type="NCBI Taxonomy" id="2028108"/>
    <lineage>
        <taxon>Bacteria</taxon>
        <taxon>Pseudomonadati</taxon>
        <taxon>Pseudomonadota</taxon>
        <taxon>Alphaproteobacteria</taxon>
        <taxon>Rhodobacterales</taxon>
        <taxon>Paracoccaceae</taxon>
        <taxon>Rubricella</taxon>
    </lineage>
</organism>
<dbReference type="Gene3D" id="3.30.450.20">
    <property type="entry name" value="PAS domain"/>
    <property type="match status" value="2"/>
</dbReference>
<evidence type="ECO:0000256" key="2">
    <source>
        <dbReference type="ARBA" id="ARBA00022500"/>
    </source>
</evidence>
<comment type="caution">
    <text evidence="8">The sequence shown here is derived from an EMBL/GenBank/DDBJ whole genome shotgun (WGS) entry which is preliminary data.</text>
</comment>
<dbReference type="InterPro" id="IPR013656">
    <property type="entry name" value="PAS_4"/>
</dbReference>
<dbReference type="Pfam" id="PF00015">
    <property type="entry name" value="MCPsignal"/>
    <property type="match status" value="1"/>
</dbReference>
<evidence type="ECO:0000313" key="8">
    <source>
        <dbReference type="EMBL" id="MBB5517023.1"/>
    </source>
</evidence>
<dbReference type="GO" id="GO:0006935">
    <property type="term" value="P:chemotaxis"/>
    <property type="evidence" value="ECO:0007669"/>
    <property type="project" value="UniProtKB-KW"/>
</dbReference>
<reference evidence="8 9" key="1">
    <citation type="submission" date="2020-08" db="EMBL/GenBank/DDBJ databases">
        <title>Genomic Encyclopedia of Type Strains, Phase IV (KMG-IV): sequencing the most valuable type-strain genomes for metagenomic binning, comparative biology and taxonomic classification.</title>
        <authorList>
            <person name="Goeker M."/>
        </authorList>
    </citation>
    <scope>NUCLEOTIDE SEQUENCE [LARGE SCALE GENOMIC DNA]</scope>
    <source>
        <strain evidence="8 9">DSM 103377</strain>
    </source>
</reference>
<evidence type="ECO:0000313" key="9">
    <source>
        <dbReference type="Proteomes" id="UP000553766"/>
    </source>
</evidence>
<dbReference type="InterPro" id="IPR000700">
    <property type="entry name" value="PAS-assoc_C"/>
</dbReference>
<dbReference type="RefSeq" id="WP_184012982.1">
    <property type="nucleotide sequence ID" value="NZ_JACIJS010000012.1"/>
</dbReference>
<dbReference type="EMBL" id="JACIJS010000012">
    <property type="protein sequence ID" value="MBB5517023.1"/>
    <property type="molecule type" value="Genomic_DNA"/>
</dbReference>
<dbReference type="InterPro" id="IPR004090">
    <property type="entry name" value="Chemotax_Me-accpt_rcpt"/>
</dbReference>
<proteinExistence type="inferred from homology"/>
<evidence type="ECO:0000256" key="4">
    <source>
        <dbReference type="PROSITE-ProRule" id="PRU00284"/>
    </source>
</evidence>
<dbReference type="PROSITE" id="PS50113">
    <property type="entry name" value="PAC"/>
    <property type="match status" value="1"/>
</dbReference>
<accession>A0A840WSN8</accession>
<dbReference type="GO" id="GO:0007165">
    <property type="term" value="P:signal transduction"/>
    <property type="evidence" value="ECO:0007669"/>
    <property type="project" value="UniProtKB-KW"/>
</dbReference>
<dbReference type="PANTHER" id="PTHR43531">
    <property type="entry name" value="PROTEIN ICFG"/>
    <property type="match status" value="1"/>
</dbReference>
<keyword evidence="9" id="KW-1185">Reference proteome</keyword>
<feature type="domain" description="PAC" evidence="6">
    <location>
        <begin position="209"/>
        <end position="261"/>
    </location>
</feature>
<evidence type="ECO:0000259" key="6">
    <source>
        <dbReference type="PROSITE" id="PS50113"/>
    </source>
</evidence>
<dbReference type="GO" id="GO:0004888">
    <property type="term" value="F:transmembrane signaling receptor activity"/>
    <property type="evidence" value="ECO:0007669"/>
    <property type="project" value="InterPro"/>
</dbReference>
<name>A0A840WSN8_9RHOB</name>
<dbReference type="PROSITE" id="PS50885">
    <property type="entry name" value="HAMP"/>
    <property type="match status" value="1"/>
</dbReference>
<gene>
    <name evidence="8" type="ORF">FHS89_003067</name>
</gene>
<dbReference type="InterPro" id="IPR001610">
    <property type="entry name" value="PAC"/>
</dbReference>
<dbReference type="PROSITE" id="PS50111">
    <property type="entry name" value="CHEMOTAXIS_TRANSDUC_2"/>
    <property type="match status" value="1"/>
</dbReference>
<dbReference type="PRINTS" id="PR00260">
    <property type="entry name" value="CHEMTRNSDUCR"/>
</dbReference>
<comment type="subcellular location">
    <subcellularLocation>
        <location evidence="1">Membrane</location>
    </subcellularLocation>
</comment>
<evidence type="ECO:0000259" key="7">
    <source>
        <dbReference type="PROSITE" id="PS50885"/>
    </source>
</evidence>
<feature type="domain" description="HAMP" evidence="7">
    <location>
        <begin position="250"/>
        <end position="302"/>
    </location>
</feature>
<comment type="similarity">
    <text evidence="3">Belongs to the methyl-accepting chemotaxis (MCP) protein family.</text>
</comment>
<dbReference type="Proteomes" id="UP000553766">
    <property type="component" value="Unassembled WGS sequence"/>
</dbReference>
<sequence length="565" mass="61171">MWKRKDRGAVNRQERRGLMDALDGTSPLFWVRPDGTFRDANKLACDLLGFDLSGLQKRKFLDLLEASDHVTASQIRDHWTTAKSGQASWLSIRMRGAGRMAHVRLLLLPIRNPDGSLREIMVTGQDFTAEFLEARRKLDEVRSVHETHAIIEFDLDGTIRSANPGFLNAMGWQLNQIVGQHHKMFVFEEEAATPEYAQFWTNLRAGISQPGLVRRKRADGTEIWLEAIYSPLFNPAGEPIGVIKYASEVTTRIVAIQDVASALSHLADGDLSVRLHSEMPAELEPLRKAYNGTLDRLSHLVGDIRGVTDRVESMVADARGQAGDLANRVESQAAAVQQSSTMMESLSGLVQQNAAEAEAASKTTVAMSDRARSGADVSKQAAEAMQQIEASSKDISEIISIIDSIAFQTNLLALNAAVEAARAGEAGRGFSVVAAEVRVLAQRSADAAKDVAELIRSSTGHVQNGVTLVERTGTELSDIGEQITAIAEAVSRIATSSREQATGLSEVALGVSQIDGTTSQTAQIADKTLSTAGTLQSEAMELKRLVDAFREADPHATATVHRLAS</sequence>
<dbReference type="SUPFAM" id="SSF55785">
    <property type="entry name" value="PYP-like sensor domain (PAS domain)"/>
    <property type="match status" value="2"/>
</dbReference>